<name>A0A5C4J2Y8_9ACTN</name>
<evidence type="ECO:0000256" key="1">
    <source>
        <dbReference type="SAM" id="MobiDB-lite"/>
    </source>
</evidence>
<keyword evidence="2" id="KW-0812">Transmembrane</keyword>
<keyword evidence="2" id="KW-1133">Transmembrane helix</keyword>
<feature type="transmembrane region" description="Helical" evidence="2">
    <location>
        <begin position="175"/>
        <end position="193"/>
    </location>
</feature>
<dbReference type="OrthoDB" id="3417255at2"/>
<feature type="transmembrane region" description="Helical" evidence="2">
    <location>
        <begin position="245"/>
        <end position="266"/>
    </location>
</feature>
<feature type="compositionally biased region" description="Pro residues" evidence="1">
    <location>
        <begin position="336"/>
        <end position="346"/>
    </location>
</feature>
<evidence type="ECO:0000313" key="3">
    <source>
        <dbReference type="EMBL" id="TMQ89826.1"/>
    </source>
</evidence>
<dbReference type="Proteomes" id="UP000309174">
    <property type="component" value="Unassembled WGS sequence"/>
</dbReference>
<comment type="caution">
    <text evidence="3">The sequence shown here is derived from an EMBL/GenBank/DDBJ whole genome shotgun (WGS) entry which is preliminary data.</text>
</comment>
<proteinExistence type="predicted"/>
<evidence type="ECO:0000256" key="2">
    <source>
        <dbReference type="SAM" id="Phobius"/>
    </source>
</evidence>
<feature type="transmembrane region" description="Helical" evidence="2">
    <location>
        <begin position="205"/>
        <end position="225"/>
    </location>
</feature>
<feature type="compositionally biased region" description="Pro residues" evidence="1">
    <location>
        <begin position="313"/>
        <end position="328"/>
    </location>
</feature>
<feature type="transmembrane region" description="Helical" evidence="2">
    <location>
        <begin position="52"/>
        <end position="71"/>
    </location>
</feature>
<gene>
    <name evidence="3" type="ORF">ETD83_38135</name>
</gene>
<sequence length="444" mass="47135">MAKRAVNGWFSDLVSSAAKPIFETLQQTVLGTPEMDAPQMVRVRELWGVSQTIANTCFVLLITAGGVWLMAGHNLPGAELTPAQLAVRIIGAFLASNLSLILIGHGISFANGLAGAFLHAGAESTDPSVVADVVAGFVAASLVPGSPFGALVALGVVVLALGVVFVYVVRLALTMVLIAAAPVALMFHALPLTDGLARLWWRGMSGLLAIQVCQALALATAYRLLFTETDDTSDQLVGMPSANDLTDLLVAACLLWVLLRIPSWVARTIWRPAQPRMLGGLLRSLIIYRGLGALLGRRRGLGAPAATSTSSAQPPPAPPNRPQMPGPRRPLALPAGPSPATPPPPSDPDDPETGPEGDPRPMQLALPIPNSPAPARPRAKQPRQLALPMPVTRVRKPPTPQQAAAPARPRARSRQLMFPGMPRRPVPHRQLTLWIDPPKHRRSK</sequence>
<dbReference type="EMBL" id="VCKW01000363">
    <property type="protein sequence ID" value="TMQ89826.1"/>
    <property type="molecule type" value="Genomic_DNA"/>
</dbReference>
<feature type="compositionally biased region" description="Low complexity" evidence="1">
    <location>
        <begin position="302"/>
        <end position="312"/>
    </location>
</feature>
<organism evidence="3 4">
    <name type="scientific">Actinomadura soli</name>
    <dbReference type="NCBI Taxonomy" id="2508997"/>
    <lineage>
        <taxon>Bacteria</taxon>
        <taxon>Bacillati</taxon>
        <taxon>Actinomycetota</taxon>
        <taxon>Actinomycetes</taxon>
        <taxon>Streptosporangiales</taxon>
        <taxon>Thermomonosporaceae</taxon>
        <taxon>Actinomadura</taxon>
    </lineage>
</organism>
<feature type="transmembrane region" description="Helical" evidence="2">
    <location>
        <begin position="148"/>
        <end position="169"/>
    </location>
</feature>
<keyword evidence="4" id="KW-1185">Reference proteome</keyword>
<dbReference type="AlphaFoldDB" id="A0A5C4J2Y8"/>
<keyword evidence="2" id="KW-0472">Membrane</keyword>
<feature type="transmembrane region" description="Helical" evidence="2">
    <location>
        <begin position="83"/>
        <end position="103"/>
    </location>
</feature>
<protein>
    <recommendedName>
        <fullName evidence="5">TrbL/VirB6 plasmid conjugal transfer protein</fullName>
    </recommendedName>
</protein>
<evidence type="ECO:0008006" key="5">
    <source>
        <dbReference type="Google" id="ProtNLM"/>
    </source>
</evidence>
<accession>A0A5C4J2Y8</accession>
<evidence type="ECO:0000313" key="4">
    <source>
        <dbReference type="Proteomes" id="UP000309174"/>
    </source>
</evidence>
<reference evidence="3 4" key="1">
    <citation type="submission" date="2019-05" db="EMBL/GenBank/DDBJ databases">
        <title>Draft genome sequence of Actinomadura sp. 14C53.</title>
        <authorList>
            <person name="Saricaoglu S."/>
            <person name="Isik K."/>
        </authorList>
    </citation>
    <scope>NUCLEOTIDE SEQUENCE [LARGE SCALE GENOMIC DNA]</scope>
    <source>
        <strain evidence="3 4">14C53</strain>
    </source>
</reference>
<feature type="region of interest" description="Disordered" evidence="1">
    <location>
        <begin position="302"/>
        <end position="444"/>
    </location>
</feature>